<evidence type="ECO:0000313" key="1">
    <source>
        <dbReference type="EMBL" id="CAB4162397.1"/>
    </source>
</evidence>
<reference evidence="1" key="1">
    <citation type="submission" date="2020-04" db="EMBL/GenBank/DDBJ databases">
        <authorList>
            <person name="Chiriac C."/>
            <person name="Salcher M."/>
            <person name="Ghai R."/>
            <person name="Kavagutti S V."/>
        </authorList>
    </citation>
    <scope>NUCLEOTIDE SEQUENCE</scope>
</reference>
<sequence>MAAPLPANSTLTLTRLTAEIDRRIALAIAGLEPPEPVAGTDAPPRQHLSAYRPSARFGLAGGDAVDTQTWHHVVTTETPPAWVRLVWPYDRPEDCDISGYIVAPSASIVDPLNPVDGDGDPVSWITGTTNNEGLPLTLAEQLAAEGDQVGADATTGTLFRPPVNGSVWPDIDQMKSQKYFYGDWLPVKSLPRTDVPGGFPVIMHRVKFSGVVSLQQEVSDADHALMGGRLFRAYANSGDCVTTPASFVSTTKTAGATPILQYITAHRPTLIAVASDSTHAAPGNHVALSAYGLSTVDNPIEFLAGGTGGFDAEAYCGNMLRLVPHLKPAVVFIEMRSANGIASVADTEADWTISMALAEAVSAYGGVPVLMTPLPCPTRITTEAVEASRLDIVARCLAAESAGARVLDLNGYFTDGAIPIAGFRFGSDDGIHLTPAGQSTCATELTIPFLRTLLGL</sequence>
<accession>A0A6J5NTT0</accession>
<organism evidence="1">
    <name type="scientific">uncultured Caudovirales phage</name>
    <dbReference type="NCBI Taxonomy" id="2100421"/>
    <lineage>
        <taxon>Viruses</taxon>
        <taxon>Duplodnaviria</taxon>
        <taxon>Heunggongvirae</taxon>
        <taxon>Uroviricota</taxon>
        <taxon>Caudoviricetes</taxon>
        <taxon>Peduoviridae</taxon>
        <taxon>Maltschvirus</taxon>
        <taxon>Maltschvirus maltsch</taxon>
    </lineage>
</organism>
<dbReference type="SUPFAM" id="SSF52266">
    <property type="entry name" value="SGNH hydrolase"/>
    <property type="match status" value="1"/>
</dbReference>
<dbReference type="EMBL" id="LR796727">
    <property type="protein sequence ID" value="CAB4162397.1"/>
    <property type="molecule type" value="Genomic_DNA"/>
</dbReference>
<dbReference type="InterPro" id="IPR036514">
    <property type="entry name" value="SGNH_hydro_sf"/>
</dbReference>
<proteinExistence type="predicted"/>
<name>A0A6J5NTT0_9CAUD</name>
<dbReference type="Gene3D" id="3.40.50.1110">
    <property type="entry name" value="SGNH hydrolase"/>
    <property type="match status" value="1"/>
</dbReference>
<gene>
    <name evidence="1" type="ORF">UFOVP786_48</name>
</gene>
<dbReference type="GO" id="GO:0016787">
    <property type="term" value="F:hydrolase activity"/>
    <property type="evidence" value="ECO:0007669"/>
    <property type="project" value="UniProtKB-KW"/>
</dbReference>
<protein>
    <submittedName>
        <fullName evidence="1">SGNH_hydrolase domain containing protein</fullName>
    </submittedName>
</protein>
<keyword evidence="1" id="KW-0378">Hydrolase</keyword>